<name>A0A381UFF8_9ZZZZ</name>
<evidence type="ECO:0000313" key="2">
    <source>
        <dbReference type="EMBL" id="SVA26348.1"/>
    </source>
</evidence>
<accession>A0A381UFF8</accession>
<feature type="transmembrane region" description="Helical" evidence="1">
    <location>
        <begin position="5"/>
        <end position="24"/>
    </location>
</feature>
<sequence length="49" mass="5365">MNIRWAMLVAVFSISLALITGGIIKGAYELVLAGVGLGIFLYVTRNYFK</sequence>
<keyword evidence="1" id="KW-0472">Membrane</keyword>
<feature type="transmembrane region" description="Helical" evidence="1">
    <location>
        <begin position="30"/>
        <end position="48"/>
    </location>
</feature>
<keyword evidence="1" id="KW-1133">Transmembrane helix</keyword>
<reference evidence="2" key="1">
    <citation type="submission" date="2018-05" db="EMBL/GenBank/DDBJ databases">
        <authorList>
            <person name="Lanie J.A."/>
            <person name="Ng W.-L."/>
            <person name="Kazmierczak K.M."/>
            <person name="Andrzejewski T.M."/>
            <person name="Davidsen T.M."/>
            <person name="Wayne K.J."/>
            <person name="Tettelin H."/>
            <person name="Glass J.I."/>
            <person name="Rusch D."/>
            <person name="Podicherti R."/>
            <person name="Tsui H.-C.T."/>
            <person name="Winkler M.E."/>
        </authorList>
    </citation>
    <scope>NUCLEOTIDE SEQUENCE</scope>
</reference>
<gene>
    <name evidence="2" type="ORF">METZ01_LOCUS79202</name>
</gene>
<dbReference type="EMBL" id="UINC01006242">
    <property type="protein sequence ID" value="SVA26348.1"/>
    <property type="molecule type" value="Genomic_DNA"/>
</dbReference>
<protein>
    <submittedName>
        <fullName evidence="2">Uncharacterized protein</fullName>
    </submittedName>
</protein>
<evidence type="ECO:0000256" key="1">
    <source>
        <dbReference type="SAM" id="Phobius"/>
    </source>
</evidence>
<keyword evidence="1" id="KW-0812">Transmembrane</keyword>
<dbReference type="AlphaFoldDB" id="A0A381UFF8"/>
<proteinExistence type="predicted"/>
<organism evidence="2">
    <name type="scientific">marine metagenome</name>
    <dbReference type="NCBI Taxonomy" id="408172"/>
    <lineage>
        <taxon>unclassified sequences</taxon>
        <taxon>metagenomes</taxon>
        <taxon>ecological metagenomes</taxon>
    </lineage>
</organism>